<gene>
    <name evidence="4" type="ORF">G3569_16115</name>
</gene>
<protein>
    <submittedName>
        <fullName evidence="4">Phosphoribosyltransferase</fullName>
    </submittedName>
</protein>
<reference evidence="4 5" key="1">
    <citation type="submission" date="2020-02" db="EMBL/GenBank/DDBJ databases">
        <title>Aliifodinibius halophilus 2W32, complete genome.</title>
        <authorList>
            <person name="Li Y."/>
            <person name="Wu S."/>
        </authorList>
    </citation>
    <scope>NUCLEOTIDE SEQUENCE [LARGE SCALE GENOMIC DNA]</scope>
    <source>
        <strain evidence="4 5">2W32</strain>
    </source>
</reference>
<keyword evidence="5" id="KW-1185">Reference proteome</keyword>
<dbReference type="AlphaFoldDB" id="A0A6M1T8X2"/>
<dbReference type="PANTHER" id="PTHR43363:SF1">
    <property type="entry name" value="HYPOXANTHINE-GUANINE PHOSPHORIBOSYLTRANSFERASE"/>
    <property type="match status" value="1"/>
</dbReference>
<dbReference type="Proteomes" id="UP000479132">
    <property type="component" value="Unassembled WGS sequence"/>
</dbReference>
<evidence type="ECO:0000256" key="2">
    <source>
        <dbReference type="ARBA" id="ARBA00022679"/>
    </source>
</evidence>
<keyword evidence="1 4" id="KW-0328">Glycosyltransferase</keyword>
<dbReference type="PANTHER" id="PTHR43363">
    <property type="entry name" value="HYPOXANTHINE PHOSPHORIBOSYLTRANSFERASE"/>
    <property type="match status" value="1"/>
</dbReference>
<evidence type="ECO:0000259" key="3">
    <source>
        <dbReference type="Pfam" id="PF00156"/>
    </source>
</evidence>
<organism evidence="4 5">
    <name type="scientific">Fodinibius halophilus</name>
    <dbReference type="NCBI Taxonomy" id="1736908"/>
    <lineage>
        <taxon>Bacteria</taxon>
        <taxon>Pseudomonadati</taxon>
        <taxon>Balneolota</taxon>
        <taxon>Balneolia</taxon>
        <taxon>Balneolales</taxon>
        <taxon>Balneolaceae</taxon>
        <taxon>Fodinibius</taxon>
    </lineage>
</organism>
<proteinExistence type="predicted"/>
<feature type="domain" description="Phosphoribosyltransferase" evidence="3">
    <location>
        <begin position="11"/>
        <end position="149"/>
    </location>
</feature>
<dbReference type="SUPFAM" id="SSF53271">
    <property type="entry name" value="PRTase-like"/>
    <property type="match status" value="1"/>
</dbReference>
<sequence length="211" mass="24142">MDKDFSARIVSLQEVYQTTHSLAKKISLSSYNFNHIVAIARGGMLPARLLCDFLNIKRLSSIQIKHYESGAAKLEKAEVIDPIQSNIKSKKVLVVDDVNDTGKTLRTAVTHIEPFEPSLLKTAVLHEKSETIFEADYTAKKLPEWKWLIYQWAVSEDILHFLEDGNMLEADEKQAHRYLSDKYDLEINHQLLVKILQLQDNYFSSPQAAKP</sequence>
<accession>A0A6M1T8X2</accession>
<evidence type="ECO:0000313" key="5">
    <source>
        <dbReference type="Proteomes" id="UP000479132"/>
    </source>
</evidence>
<evidence type="ECO:0000256" key="1">
    <source>
        <dbReference type="ARBA" id="ARBA00022676"/>
    </source>
</evidence>
<dbReference type="CDD" id="cd06223">
    <property type="entry name" value="PRTases_typeI"/>
    <property type="match status" value="1"/>
</dbReference>
<dbReference type="RefSeq" id="WP_165271082.1">
    <property type="nucleotide sequence ID" value="NZ_JAALLS010000026.1"/>
</dbReference>
<name>A0A6M1T8X2_9BACT</name>
<dbReference type="Pfam" id="PF00156">
    <property type="entry name" value="Pribosyltran"/>
    <property type="match status" value="1"/>
</dbReference>
<keyword evidence="2 4" id="KW-0808">Transferase</keyword>
<comment type="caution">
    <text evidence="4">The sequence shown here is derived from an EMBL/GenBank/DDBJ whole genome shotgun (WGS) entry which is preliminary data.</text>
</comment>
<dbReference type="InterPro" id="IPR029057">
    <property type="entry name" value="PRTase-like"/>
</dbReference>
<dbReference type="Gene3D" id="3.40.50.2020">
    <property type="match status" value="1"/>
</dbReference>
<dbReference type="EMBL" id="JAALLS010000026">
    <property type="protein sequence ID" value="NGP89885.1"/>
    <property type="molecule type" value="Genomic_DNA"/>
</dbReference>
<dbReference type="GO" id="GO:0016757">
    <property type="term" value="F:glycosyltransferase activity"/>
    <property type="evidence" value="ECO:0007669"/>
    <property type="project" value="UniProtKB-KW"/>
</dbReference>
<evidence type="ECO:0000313" key="4">
    <source>
        <dbReference type="EMBL" id="NGP89885.1"/>
    </source>
</evidence>
<dbReference type="InterPro" id="IPR000836">
    <property type="entry name" value="PRTase_dom"/>
</dbReference>